<dbReference type="OrthoDB" id="244495at2759"/>
<evidence type="ECO:0000259" key="1">
    <source>
        <dbReference type="Pfam" id="PF00134"/>
    </source>
</evidence>
<dbReference type="GO" id="GO:0000307">
    <property type="term" value="C:cyclin-dependent protein kinase holoenzyme complex"/>
    <property type="evidence" value="ECO:0007669"/>
    <property type="project" value="TreeGrafter"/>
</dbReference>
<dbReference type="InParanoid" id="A0A166MD56"/>
<protein>
    <recommendedName>
        <fullName evidence="1">Cyclin N-terminal domain-containing protein</fullName>
    </recommendedName>
</protein>
<organism evidence="2 3">
    <name type="scientific">Exidia glandulosa HHB12029</name>
    <dbReference type="NCBI Taxonomy" id="1314781"/>
    <lineage>
        <taxon>Eukaryota</taxon>
        <taxon>Fungi</taxon>
        <taxon>Dikarya</taxon>
        <taxon>Basidiomycota</taxon>
        <taxon>Agaricomycotina</taxon>
        <taxon>Agaricomycetes</taxon>
        <taxon>Auriculariales</taxon>
        <taxon>Exidiaceae</taxon>
        <taxon>Exidia</taxon>
    </lineage>
</organism>
<reference evidence="2 3" key="1">
    <citation type="journal article" date="2016" name="Mol. Biol. Evol.">
        <title>Comparative Genomics of Early-Diverging Mushroom-Forming Fungi Provides Insights into the Origins of Lignocellulose Decay Capabilities.</title>
        <authorList>
            <person name="Nagy L.G."/>
            <person name="Riley R."/>
            <person name="Tritt A."/>
            <person name="Adam C."/>
            <person name="Daum C."/>
            <person name="Floudas D."/>
            <person name="Sun H."/>
            <person name="Yadav J.S."/>
            <person name="Pangilinan J."/>
            <person name="Larsson K.H."/>
            <person name="Matsuura K."/>
            <person name="Barry K."/>
            <person name="Labutti K."/>
            <person name="Kuo R."/>
            <person name="Ohm R.A."/>
            <person name="Bhattacharya S.S."/>
            <person name="Shirouzu T."/>
            <person name="Yoshinaga Y."/>
            <person name="Martin F.M."/>
            <person name="Grigoriev I.V."/>
            <person name="Hibbett D.S."/>
        </authorList>
    </citation>
    <scope>NUCLEOTIDE SEQUENCE [LARGE SCALE GENOMIC DNA]</scope>
    <source>
        <strain evidence="2 3">HHB12029</strain>
    </source>
</reference>
<dbReference type="GO" id="GO:0005634">
    <property type="term" value="C:nucleus"/>
    <property type="evidence" value="ECO:0007669"/>
    <property type="project" value="TreeGrafter"/>
</dbReference>
<dbReference type="Gene3D" id="1.10.472.10">
    <property type="entry name" value="Cyclin-like"/>
    <property type="match status" value="1"/>
</dbReference>
<name>A0A166MD56_EXIGL</name>
<proteinExistence type="predicted"/>
<dbReference type="GO" id="GO:0016538">
    <property type="term" value="F:cyclin-dependent protein serine/threonine kinase regulator activity"/>
    <property type="evidence" value="ECO:0007669"/>
    <property type="project" value="TreeGrafter"/>
</dbReference>
<dbReference type="STRING" id="1314781.A0A166MD56"/>
<accession>A0A166MD56</accession>
<feature type="domain" description="Cyclin N-terminal" evidence="1">
    <location>
        <begin position="91"/>
        <end position="144"/>
    </location>
</feature>
<dbReference type="CDD" id="cd20557">
    <property type="entry name" value="CYCLIN_ScPCL1-like"/>
    <property type="match status" value="1"/>
</dbReference>
<evidence type="ECO:0000313" key="3">
    <source>
        <dbReference type="Proteomes" id="UP000077266"/>
    </source>
</evidence>
<dbReference type="PANTHER" id="PTHR15615">
    <property type="match status" value="1"/>
</dbReference>
<keyword evidence="3" id="KW-1185">Reference proteome</keyword>
<dbReference type="InterPro" id="IPR013922">
    <property type="entry name" value="Cyclin_PHO80-like"/>
</dbReference>
<sequence length="169" mass="19632">MFSLEEIRKMEREMCSYLEWKLHFHPAKLAEFEAKVCNEASSRNRPSVPLPSRLLLVSFNVRQRAVAVTSPWRKDLRCHRRSLAACGTSGHRLFISAFMIASKVVCDDTYPNRSWCVVSQGMFSLEEISQMEREMCSYLEWKLNFHLAKLAEFEAKVRKEASSRNRPGP</sequence>
<dbReference type="SUPFAM" id="SSF47954">
    <property type="entry name" value="Cyclin-like"/>
    <property type="match status" value="1"/>
</dbReference>
<dbReference type="GO" id="GO:0019901">
    <property type="term" value="F:protein kinase binding"/>
    <property type="evidence" value="ECO:0007669"/>
    <property type="project" value="InterPro"/>
</dbReference>
<gene>
    <name evidence="2" type="ORF">EXIGLDRAFT_784613</name>
</gene>
<dbReference type="InterPro" id="IPR006671">
    <property type="entry name" value="Cyclin_N"/>
</dbReference>
<evidence type="ECO:0000313" key="2">
    <source>
        <dbReference type="EMBL" id="KZV77901.1"/>
    </source>
</evidence>
<dbReference type="InterPro" id="IPR036915">
    <property type="entry name" value="Cyclin-like_sf"/>
</dbReference>
<dbReference type="Pfam" id="PF00134">
    <property type="entry name" value="Cyclin_N"/>
    <property type="match status" value="1"/>
</dbReference>
<dbReference type="EMBL" id="KV427390">
    <property type="protein sequence ID" value="KZV77901.1"/>
    <property type="molecule type" value="Genomic_DNA"/>
</dbReference>
<dbReference type="PANTHER" id="PTHR15615:SF108">
    <property type="entry name" value="PROTEIN CNPPD1"/>
    <property type="match status" value="1"/>
</dbReference>
<dbReference type="AlphaFoldDB" id="A0A166MD56"/>
<dbReference type="Proteomes" id="UP000077266">
    <property type="component" value="Unassembled WGS sequence"/>
</dbReference>